<accession>A0A8J4XDL3</accession>
<name>A0A8J4XDL3_CLAMG</name>
<evidence type="ECO:0000313" key="2">
    <source>
        <dbReference type="Proteomes" id="UP000727407"/>
    </source>
</evidence>
<proteinExistence type="predicted"/>
<dbReference type="Proteomes" id="UP000727407">
    <property type="component" value="Unassembled WGS sequence"/>
</dbReference>
<sequence length="102" mass="11237">MLLLLRHAELGFNLVKLLGPRLHPFSTHVATISSQALRRRKKSGRNPLLSLSKSDEDASSACMATPASLANGYHAFDPILRSWQDDGAEDMSVHALLLHHRA</sequence>
<protein>
    <submittedName>
        <fullName evidence="1">Fructose-2,6-bisphosphatase TIGAR B-like</fullName>
    </submittedName>
</protein>
<dbReference type="EMBL" id="QNUK01000184">
    <property type="protein sequence ID" value="KAF5898920.1"/>
    <property type="molecule type" value="Genomic_DNA"/>
</dbReference>
<keyword evidence="2" id="KW-1185">Reference proteome</keyword>
<gene>
    <name evidence="1" type="primary">tigarb</name>
    <name evidence="1" type="ORF">DAT39_011393</name>
</gene>
<organism evidence="1 2">
    <name type="scientific">Clarias magur</name>
    <name type="common">Asian catfish</name>
    <name type="synonym">Macropteronotus magur</name>
    <dbReference type="NCBI Taxonomy" id="1594786"/>
    <lineage>
        <taxon>Eukaryota</taxon>
        <taxon>Metazoa</taxon>
        <taxon>Chordata</taxon>
        <taxon>Craniata</taxon>
        <taxon>Vertebrata</taxon>
        <taxon>Euteleostomi</taxon>
        <taxon>Actinopterygii</taxon>
        <taxon>Neopterygii</taxon>
        <taxon>Teleostei</taxon>
        <taxon>Ostariophysi</taxon>
        <taxon>Siluriformes</taxon>
        <taxon>Clariidae</taxon>
        <taxon>Clarias</taxon>
    </lineage>
</organism>
<reference evidence="1" key="1">
    <citation type="submission" date="2020-07" db="EMBL/GenBank/DDBJ databases">
        <title>Clarias magur genome sequencing, assembly and annotation.</title>
        <authorList>
            <person name="Kushwaha B."/>
            <person name="Kumar R."/>
            <person name="Das P."/>
            <person name="Joshi C.G."/>
            <person name="Kumar D."/>
            <person name="Nagpure N.S."/>
            <person name="Pandey M."/>
            <person name="Agarwal S."/>
            <person name="Srivastava S."/>
            <person name="Singh M."/>
            <person name="Sahoo L."/>
            <person name="Jayasankar P."/>
            <person name="Meher P.K."/>
            <person name="Koringa P.G."/>
            <person name="Iquebal M.A."/>
            <person name="Das S.P."/>
            <person name="Bit A."/>
            <person name="Patnaik S."/>
            <person name="Patel N."/>
            <person name="Shah T.M."/>
            <person name="Hinsu A."/>
            <person name="Jena J.K."/>
        </authorList>
    </citation>
    <scope>NUCLEOTIDE SEQUENCE</scope>
    <source>
        <strain evidence="1">CIFAMagur01</strain>
        <tissue evidence="1">Testis</tissue>
    </source>
</reference>
<dbReference type="AlphaFoldDB" id="A0A8J4XDL3"/>
<evidence type="ECO:0000313" key="1">
    <source>
        <dbReference type="EMBL" id="KAF5898920.1"/>
    </source>
</evidence>
<comment type="caution">
    <text evidence="1">The sequence shown here is derived from an EMBL/GenBank/DDBJ whole genome shotgun (WGS) entry which is preliminary data.</text>
</comment>